<dbReference type="Proteomes" id="UP000030108">
    <property type="component" value="Unassembled WGS sequence"/>
</dbReference>
<dbReference type="InterPro" id="IPR043502">
    <property type="entry name" value="DNA/RNA_pol_sf"/>
</dbReference>
<evidence type="ECO:0000313" key="2">
    <source>
        <dbReference type="Proteomes" id="UP000030108"/>
    </source>
</evidence>
<dbReference type="OrthoDB" id="3254233at2759"/>
<protein>
    <submittedName>
        <fullName evidence="1">RNase HI in long-term repeat retroelement DIRS1 family protein, putative</fullName>
    </submittedName>
</protein>
<evidence type="ECO:0000313" key="1">
    <source>
        <dbReference type="EMBL" id="EUC58751.1"/>
    </source>
</evidence>
<gene>
    <name evidence="1" type="ORF">RSOL_274050</name>
</gene>
<dbReference type="PANTHER" id="PTHR33050:SF7">
    <property type="entry name" value="RIBONUCLEASE H"/>
    <property type="match status" value="1"/>
</dbReference>
<dbReference type="EMBL" id="JATN01000321">
    <property type="protein sequence ID" value="EUC58751.1"/>
    <property type="molecule type" value="Genomic_DNA"/>
</dbReference>
<dbReference type="InterPro" id="IPR052055">
    <property type="entry name" value="Hepadnavirus_pol/RT"/>
</dbReference>
<dbReference type="SUPFAM" id="SSF56672">
    <property type="entry name" value="DNA/RNA polymerases"/>
    <property type="match status" value="1"/>
</dbReference>
<comment type="caution">
    <text evidence="1">The sequence shown here is derived from an EMBL/GenBank/DDBJ whole genome shotgun (WGS) entry which is preliminary data.</text>
</comment>
<dbReference type="PANTHER" id="PTHR33050">
    <property type="entry name" value="REVERSE TRANSCRIPTASE DOMAIN-CONTAINING PROTEIN"/>
    <property type="match status" value="1"/>
</dbReference>
<organism evidence="1 2">
    <name type="scientific">Rhizoctonia solani AG-3 Rhs1AP</name>
    <dbReference type="NCBI Taxonomy" id="1086054"/>
    <lineage>
        <taxon>Eukaryota</taxon>
        <taxon>Fungi</taxon>
        <taxon>Dikarya</taxon>
        <taxon>Basidiomycota</taxon>
        <taxon>Agaricomycotina</taxon>
        <taxon>Agaricomycetes</taxon>
        <taxon>Cantharellales</taxon>
        <taxon>Ceratobasidiaceae</taxon>
        <taxon>Rhizoctonia</taxon>
    </lineage>
</organism>
<accession>A0A0A1UK32</accession>
<dbReference type="CDD" id="cd09275">
    <property type="entry name" value="RNase_HI_RT_DIRS1"/>
    <property type="match status" value="1"/>
</dbReference>
<dbReference type="AlphaFoldDB" id="A0A0A1UK32"/>
<feature type="non-terminal residue" evidence="1">
    <location>
        <position position="917"/>
    </location>
</feature>
<proteinExistence type="predicted"/>
<name>A0A0A1UK32_9AGAM</name>
<reference evidence="2" key="1">
    <citation type="journal article" date="2014" name="Genome Announc.">
        <title>Draft genome sequence of the plant-pathogenic soil fungus Rhizoctonia solani anastomosis group 3 strain Rhs1AP.</title>
        <authorList>
            <person name="Cubeta M.A."/>
            <person name="Thomas E."/>
            <person name="Dean R.A."/>
            <person name="Jabaji S."/>
            <person name="Neate S.M."/>
            <person name="Tavantzis S."/>
            <person name="Toda T."/>
            <person name="Vilgalys R."/>
            <person name="Bharathan N."/>
            <person name="Fedorova-Abrams N."/>
            <person name="Pakala S.B."/>
            <person name="Pakala S.M."/>
            <person name="Zafar N."/>
            <person name="Joardar V."/>
            <person name="Losada L."/>
            <person name="Nierman W.C."/>
        </authorList>
    </citation>
    <scope>NUCLEOTIDE SEQUENCE [LARGE SCALE GENOMIC DNA]</scope>
    <source>
        <strain evidence="2">AG-3</strain>
    </source>
</reference>
<sequence>MFSGSISGLLSPRITPTLFATPGIASSTLGRPSGTAQPTQGLAEPIKVMGLAQADLGEEQHIIPPNPIATRTFSDRLGKLLPKLRSGELIQLTTPLSARCWSESWAITAALGSTKPNTILLPTLEGSKIPASMHPDAAKTICKVEYYCKSIDTARSALLLQPRKPEFPTLLWSDLLRNQFIDLNKVYSHLHAPTETAKLSERIGDHISLVTTTSRTPARKIRTFGEWSYAFATYRRAVVSTRRTGPLDQFHLANLQYYERSSARLAVSGIISRLCISTTRILGCLALFMARLEKFASTSTKVGWSIAIAPIVSTSTNASSARETTELMPAPKRRQADHMQRAASKAANEHLGDQAFRRGFLWRDGEVSDSPSADSTVHAVPFPDVPDCELHNTAALDTINNNLHIFKIVTPLNVDCFKELLKTHPNRTLVNPTCKGLCEGFWPHANTSSFIPSDPELVPNHHMGGRKLDFLKSQRDEELAAGRFSPSFSNLLPGMQSSALGAVPKVNLEKLRLITDQSVGRFSLNSFIDKTDVKVRYDNLTDLGCSLRAIRSKYGEDVPLVLWKSDVAHAFRCIPMHPLWQIRQVMEIDGSYYVDRCMVFGSRASPVIWCKIAGLIAWITIHVRRLAFLHHYMDDYWSIERGIFLIPYKVYNDLRPHSQVQFLTLLDELGVPHEQTKQVFGKRVAPLRKWQCLLGWMNWALNAIPHAHPALSSAYCKISGKTVAHAPVYLNAEVKLDFCWFIDRLNSGNGLSLIRGNNWDTSDADVTIFCDACPSGMGFWSPSHWKSFYYRCPPESTKNSNFCEAATIVSALQWTLSLELPVNPRILIYSDNLAAVEVFSSMRGNPPYFEMTIQVAAWVHNFGLLWRTLHVPGLDNQIADYLSCGMLDHVQASEKTLPIYKFTLLASIYPGPASPRK</sequence>